<accession>A0ABT9XFQ9</accession>
<comment type="caution">
    <text evidence="3">The sequence shown here is derived from an EMBL/GenBank/DDBJ whole genome shotgun (WGS) entry which is preliminary data.</text>
</comment>
<dbReference type="GO" id="GO:0018800">
    <property type="term" value="F:5-oxopent-3-ene-1,2,5-tricarboxylate decarboxylase activity"/>
    <property type="evidence" value="ECO:0007669"/>
    <property type="project" value="UniProtKB-EC"/>
</dbReference>
<feature type="domain" description="Fumarylacetoacetase-like C-terminal" evidence="2">
    <location>
        <begin position="47"/>
        <end position="252"/>
    </location>
</feature>
<dbReference type="InterPro" id="IPR011234">
    <property type="entry name" value="Fumarylacetoacetase-like_C"/>
</dbReference>
<dbReference type="GO" id="GO:0016853">
    <property type="term" value="F:isomerase activity"/>
    <property type="evidence" value="ECO:0007669"/>
    <property type="project" value="UniProtKB-KW"/>
</dbReference>
<keyword evidence="1" id="KW-0479">Metal-binding</keyword>
<evidence type="ECO:0000256" key="1">
    <source>
        <dbReference type="ARBA" id="ARBA00022723"/>
    </source>
</evidence>
<dbReference type="PANTHER" id="PTHR11820">
    <property type="entry name" value="ACYLPYRUVASE"/>
    <property type="match status" value="1"/>
</dbReference>
<keyword evidence="3" id="KW-0413">Isomerase</keyword>
<protein>
    <submittedName>
        <fullName evidence="3">5-oxopent-3-ene-1,2,5-tricarboxylate decarboxylase/2-hydroxyhepta-2,4-diene-1,7-dioate isomerase</fullName>
        <ecNumber evidence="3">4.1.1.68</ecNumber>
        <ecNumber evidence="3">5.3.3.-</ecNumber>
    </submittedName>
</protein>
<evidence type="ECO:0000259" key="2">
    <source>
        <dbReference type="Pfam" id="PF01557"/>
    </source>
</evidence>
<dbReference type="Pfam" id="PF01557">
    <property type="entry name" value="FAA_hydrolase"/>
    <property type="match status" value="1"/>
</dbReference>
<dbReference type="EMBL" id="JAUSTP010000004">
    <property type="protein sequence ID" value="MDQ0189133.1"/>
    <property type="molecule type" value="Genomic_DNA"/>
</dbReference>
<dbReference type="Proteomes" id="UP001232973">
    <property type="component" value="Unassembled WGS sequence"/>
</dbReference>
<keyword evidence="3" id="KW-0456">Lyase</keyword>
<dbReference type="EC" id="5.3.3.-" evidence="3"/>
<evidence type="ECO:0000313" key="4">
    <source>
        <dbReference type="Proteomes" id="UP001232973"/>
    </source>
</evidence>
<gene>
    <name evidence="3" type="ORF">J2S03_000949</name>
</gene>
<dbReference type="NCBIfam" id="TIGR02305">
    <property type="entry name" value="HpaG-N-term"/>
    <property type="match status" value="1"/>
</dbReference>
<dbReference type="EC" id="4.1.1.68" evidence="3"/>
<reference evidence="3 4" key="1">
    <citation type="submission" date="2023-07" db="EMBL/GenBank/DDBJ databases">
        <title>Genomic Encyclopedia of Type Strains, Phase IV (KMG-IV): sequencing the most valuable type-strain genomes for metagenomic binning, comparative biology and taxonomic classification.</title>
        <authorList>
            <person name="Goeker M."/>
        </authorList>
    </citation>
    <scope>NUCLEOTIDE SEQUENCE [LARGE SCALE GENOMIC DNA]</scope>
    <source>
        <strain evidence="3 4">DSM 4006</strain>
    </source>
</reference>
<keyword evidence="4" id="KW-1185">Reference proteome</keyword>
<dbReference type="SUPFAM" id="SSF56529">
    <property type="entry name" value="FAH"/>
    <property type="match status" value="1"/>
</dbReference>
<evidence type="ECO:0000313" key="3">
    <source>
        <dbReference type="EMBL" id="MDQ0189133.1"/>
    </source>
</evidence>
<proteinExistence type="predicted"/>
<organism evidence="3 4">
    <name type="scientific">Alicyclobacillus cycloheptanicus</name>
    <dbReference type="NCBI Taxonomy" id="1457"/>
    <lineage>
        <taxon>Bacteria</taxon>
        <taxon>Bacillati</taxon>
        <taxon>Bacillota</taxon>
        <taxon>Bacilli</taxon>
        <taxon>Bacillales</taxon>
        <taxon>Alicyclobacillaceae</taxon>
        <taxon>Alicyclobacillus</taxon>
    </lineage>
</organism>
<dbReference type="RefSeq" id="WP_274454924.1">
    <property type="nucleotide sequence ID" value="NZ_CP067097.1"/>
</dbReference>
<dbReference type="PANTHER" id="PTHR11820:SF114">
    <property type="entry name" value="4-HYDROXYPHENYLACETATE CATABOLISM PROTEIN"/>
    <property type="match status" value="1"/>
</dbReference>
<name>A0ABT9XFQ9_9BACL</name>
<dbReference type="Gene3D" id="3.90.850.10">
    <property type="entry name" value="Fumarylacetoacetase-like, C-terminal domain"/>
    <property type="match status" value="1"/>
</dbReference>
<dbReference type="InterPro" id="IPR012686">
    <property type="entry name" value="HPA_isomer/decarb_N"/>
</dbReference>
<sequence length="263" mass="28114">MERATLKLRGAAQRHAAAVDTARRAVEWNGAWVPVSQLSLDVPVSGTVYGTLLNYQGALAALGGAVHEPPYQEPPKAPILYIKPANTHIACGMPIPCPHGVDALEMGAALGIVMGRPATRVPPSEALSYVHGYTIVNDVSIPHASYYRPAIREKARDGFCPIGPWVVHREAVPNPDDVGIRVYVNRELRQENTTRNLIRAVPQLIADVTEFMTLSAGDVLLVGVPEGAPLAAVGDTVRIEIDHIGALQNAIVPEQAQAMGVRA</sequence>
<dbReference type="InterPro" id="IPR036663">
    <property type="entry name" value="Fumarylacetoacetase_C_sf"/>
</dbReference>